<sequence>MDSLPPELLARIAFFLPSTVDLMSMRLVSRKYAAVMFRPLFELLRFSGRQQHQTPPWNYGPTTEAALPEGHIGRTRTVEFAKLPEVVDEILGRSLARYTKTFIFDPAYYRERFWQDYLVQLENEMHEPVDEVEFGPDDDSDGDSLEAAIERVLEHRRTRPEREARVINVAQAIWAEKIVEQKQNERPVADALVRLFRAMPALEKVEIKPWVFDGSILYPGLESCVSYGVDVPRRGSFPSTYFLEILAQALHAADRRIKHLRISEFFVDHIHDSLATRHLFTGLQHIRIDLIHVEFLADEARKAHVLVELFKCAQPTLRHLSIVAGGKWPNLPARGGHSLLKMLGDGADEAGETPRTFPQLEFVRLEGLILSTPPLLRFLRAQPGLKRLEFSHIYLSTPDAGWPSLAEALPTSVESWKCMLLGIPKIAFTKYEAMDIYRSKSLRYIPVGDVAYEEFFLSLMKEPGILNSDTSLPVGFTMAKVDATTKALAARSLLTIPVPIGVIGLSKPEERHVQHGSSSLSIVISSTYQRKGYGKEAIAWALDWAFDFARLHRVEIACYSWNPGAKRLYSHIGFREEGIKREAVWFMGGWHDRHELAMLEHEWRGKWRAEAHVGGWAPEGGQSHSSEQIAEKMGSA</sequence>
<accession>A0A7C8IU79</accession>
<dbReference type="SUPFAM" id="SSF55729">
    <property type="entry name" value="Acyl-CoA N-acyltransferases (Nat)"/>
    <property type="match status" value="1"/>
</dbReference>
<feature type="domain" description="N-acetyltransferase" evidence="2">
    <location>
        <begin position="426"/>
        <end position="597"/>
    </location>
</feature>
<comment type="caution">
    <text evidence="3">The sequence shown here is derived from an EMBL/GenBank/DDBJ whole genome shotgun (WGS) entry which is preliminary data.</text>
</comment>
<dbReference type="AlphaFoldDB" id="A0A7C8IU79"/>
<evidence type="ECO:0000256" key="1">
    <source>
        <dbReference type="SAM" id="MobiDB-lite"/>
    </source>
</evidence>
<evidence type="ECO:0000313" key="4">
    <source>
        <dbReference type="Proteomes" id="UP000481858"/>
    </source>
</evidence>
<dbReference type="EMBL" id="WUBL01000006">
    <property type="protein sequence ID" value="KAF2972441.1"/>
    <property type="molecule type" value="Genomic_DNA"/>
</dbReference>
<dbReference type="Proteomes" id="UP000481858">
    <property type="component" value="Unassembled WGS sequence"/>
</dbReference>
<dbReference type="CDD" id="cd09917">
    <property type="entry name" value="F-box_SF"/>
    <property type="match status" value="1"/>
</dbReference>
<dbReference type="Pfam" id="PF13302">
    <property type="entry name" value="Acetyltransf_3"/>
    <property type="match status" value="1"/>
</dbReference>
<organism evidence="3 4">
    <name type="scientific">Xylaria multiplex</name>
    <dbReference type="NCBI Taxonomy" id="323545"/>
    <lineage>
        <taxon>Eukaryota</taxon>
        <taxon>Fungi</taxon>
        <taxon>Dikarya</taxon>
        <taxon>Ascomycota</taxon>
        <taxon>Pezizomycotina</taxon>
        <taxon>Sordariomycetes</taxon>
        <taxon>Xylariomycetidae</taxon>
        <taxon>Xylariales</taxon>
        <taxon>Xylariaceae</taxon>
        <taxon>Xylaria</taxon>
    </lineage>
</organism>
<protein>
    <recommendedName>
        <fullName evidence="2">N-acetyltransferase domain-containing protein</fullName>
    </recommendedName>
</protein>
<name>A0A7C8IU79_9PEZI</name>
<dbReference type="PANTHER" id="PTHR43415:SF3">
    <property type="entry name" value="GNAT-FAMILY ACETYLTRANSFERASE"/>
    <property type="match status" value="1"/>
</dbReference>
<dbReference type="Gene3D" id="3.40.630.30">
    <property type="match status" value="1"/>
</dbReference>
<feature type="region of interest" description="Disordered" evidence="1">
    <location>
        <begin position="616"/>
        <end position="636"/>
    </location>
</feature>
<dbReference type="PANTHER" id="PTHR43415">
    <property type="entry name" value="SPERMIDINE N(1)-ACETYLTRANSFERASE"/>
    <property type="match status" value="1"/>
</dbReference>
<keyword evidence="4" id="KW-1185">Reference proteome</keyword>
<dbReference type="InParanoid" id="A0A7C8IU79"/>
<dbReference type="OrthoDB" id="3792523at2759"/>
<dbReference type="GO" id="GO:0016747">
    <property type="term" value="F:acyltransferase activity, transferring groups other than amino-acyl groups"/>
    <property type="evidence" value="ECO:0007669"/>
    <property type="project" value="InterPro"/>
</dbReference>
<reference evidence="3 4" key="1">
    <citation type="submission" date="2019-12" db="EMBL/GenBank/DDBJ databases">
        <title>Draft genome sequence of the ascomycete Xylaria multiplex DSM 110363.</title>
        <authorList>
            <person name="Buettner E."/>
            <person name="Kellner H."/>
        </authorList>
    </citation>
    <scope>NUCLEOTIDE SEQUENCE [LARGE SCALE GENOMIC DNA]</scope>
    <source>
        <strain evidence="3 4">DSM 110363</strain>
    </source>
</reference>
<dbReference type="InterPro" id="IPR000182">
    <property type="entry name" value="GNAT_dom"/>
</dbReference>
<gene>
    <name evidence="3" type="ORF">GQX73_g1170</name>
</gene>
<evidence type="ECO:0000313" key="3">
    <source>
        <dbReference type="EMBL" id="KAF2972441.1"/>
    </source>
</evidence>
<proteinExistence type="predicted"/>
<dbReference type="InterPro" id="IPR016181">
    <property type="entry name" value="Acyl_CoA_acyltransferase"/>
</dbReference>
<evidence type="ECO:0000259" key="2">
    <source>
        <dbReference type="PROSITE" id="PS51186"/>
    </source>
</evidence>
<dbReference type="PROSITE" id="PS51186">
    <property type="entry name" value="GNAT"/>
    <property type="match status" value="1"/>
</dbReference>